<dbReference type="Proteomes" id="UP000037029">
    <property type="component" value="Chromosome"/>
</dbReference>
<dbReference type="EMBL" id="CP020925">
    <property type="protein sequence ID" value="ATP17564.1"/>
    <property type="molecule type" value="Genomic_DNA"/>
</dbReference>
<dbReference type="AlphaFoldDB" id="A0A0J9FJD1"/>
<feature type="transmembrane region" description="Helical" evidence="1">
    <location>
        <begin position="28"/>
        <end position="51"/>
    </location>
</feature>
<sequence>MTPIAAFLLLVTVLAIHASWRGGAPERLAAAAMLVATIATSLTNMQGALAFRDVQWSIVWIDAALLAALLAIALRANRFWPLWVAAIQCLALAAHAARAFDADILPLAYWWIVGKLSYPMLLLLIIGTERHHRRRRRGHRDPPWSLASQ</sequence>
<accession>A0A0J9FJD1</accession>
<organism evidence="2 3">
    <name type="scientific">Sphingobium yanoikuyae</name>
    <name type="common">Sphingomonas yanoikuyae</name>
    <dbReference type="NCBI Taxonomy" id="13690"/>
    <lineage>
        <taxon>Bacteria</taxon>
        <taxon>Pseudomonadati</taxon>
        <taxon>Pseudomonadota</taxon>
        <taxon>Alphaproteobacteria</taxon>
        <taxon>Sphingomonadales</taxon>
        <taxon>Sphingomonadaceae</taxon>
        <taxon>Sphingobium</taxon>
    </lineage>
</organism>
<evidence type="ECO:0000313" key="3">
    <source>
        <dbReference type="Proteomes" id="UP000037029"/>
    </source>
</evidence>
<protein>
    <submittedName>
        <fullName evidence="2">Uncharacterized protein</fullName>
    </submittedName>
</protein>
<proteinExistence type="predicted"/>
<evidence type="ECO:0000313" key="2">
    <source>
        <dbReference type="EMBL" id="ATP17564.1"/>
    </source>
</evidence>
<reference evidence="2 3" key="1">
    <citation type="submission" date="2017-04" db="EMBL/GenBank/DDBJ databases">
        <title>Characterization, genome and methylation analysis of a phthalic acid esters degrading strain Sphingobium yanoikuyae SHJ.</title>
        <authorList>
            <person name="Feng L."/>
        </authorList>
    </citation>
    <scope>NUCLEOTIDE SEQUENCE [LARGE SCALE GENOMIC DNA]</scope>
    <source>
        <strain evidence="2 3">SHJ</strain>
    </source>
</reference>
<feature type="transmembrane region" description="Helical" evidence="1">
    <location>
        <begin position="58"/>
        <end position="76"/>
    </location>
</feature>
<keyword evidence="1" id="KW-1133">Transmembrane helix</keyword>
<gene>
    <name evidence="2" type="ORF">BV87_03610</name>
</gene>
<feature type="transmembrane region" description="Helical" evidence="1">
    <location>
        <begin position="108"/>
        <end position="127"/>
    </location>
</feature>
<evidence type="ECO:0000256" key="1">
    <source>
        <dbReference type="SAM" id="Phobius"/>
    </source>
</evidence>
<name>A0A0J9FJD1_SPHYA</name>
<keyword evidence="1" id="KW-0812">Transmembrane</keyword>
<keyword evidence="1" id="KW-0472">Membrane</keyword>